<evidence type="ECO:0000313" key="2">
    <source>
        <dbReference type="EMBL" id="EFC41113.1"/>
    </source>
</evidence>
<dbReference type="KEGG" id="ngr:NAEGRDRAFT_71148"/>
<dbReference type="RefSeq" id="XP_002673857.1">
    <property type="nucleotide sequence ID" value="XM_002673811.1"/>
</dbReference>
<feature type="transmembrane region" description="Helical" evidence="1">
    <location>
        <begin position="306"/>
        <end position="333"/>
    </location>
</feature>
<feature type="transmembrane region" description="Helical" evidence="1">
    <location>
        <begin position="495"/>
        <end position="514"/>
    </location>
</feature>
<keyword evidence="1" id="KW-1133">Transmembrane helix</keyword>
<dbReference type="VEuPathDB" id="AmoebaDB:NAEGRDRAFT_71148"/>
<accession>D2VQ35</accession>
<keyword evidence="1" id="KW-0812">Transmembrane</keyword>
<keyword evidence="1" id="KW-0472">Membrane</keyword>
<dbReference type="EMBL" id="GG738888">
    <property type="protein sequence ID" value="EFC41113.1"/>
    <property type="molecule type" value="Genomic_DNA"/>
</dbReference>
<evidence type="ECO:0000313" key="3">
    <source>
        <dbReference type="Proteomes" id="UP000006671"/>
    </source>
</evidence>
<feature type="transmembrane region" description="Helical" evidence="1">
    <location>
        <begin position="241"/>
        <end position="262"/>
    </location>
</feature>
<dbReference type="AlphaFoldDB" id="D2VQ35"/>
<proteinExistence type="predicted"/>
<reference evidence="2 3" key="1">
    <citation type="journal article" date="2010" name="Cell">
        <title>The genome of Naegleria gruberi illuminates early eukaryotic versatility.</title>
        <authorList>
            <person name="Fritz-Laylin L.K."/>
            <person name="Prochnik S.E."/>
            <person name="Ginger M.L."/>
            <person name="Dacks J.B."/>
            <person name="Carpenter M.L."/>
            <person name="Field M.C."/>
            <person name="Kuo A."/>
            <person name="Paredez A."/>
            <person name="Chapman J."/>
            <person name="Pham J."/>
            <person name="Shu S."/>
            <person name="Neupane R."/>
            <person name="Cipriano M."/>
            <person name="Mancuso J."/>
            <person name="Tu H."/>
            <person name="Salamov A."/>
            <person name="Lindquist E."/>
            <person name="Shapiro H."/>
            <person name="Lucas S."/>
            <person name="Grigoriev I.V."/>
            <person name="Cande W.Z."/>
            <person name="Fulton C."/>
            <person name="Rokhsar D.S."/>
            <person name="Dawson S.C."/>
        </authorList>
    </citation>
    <scope>NUCLEOTIDE SEQUENCE [LARGE SCALE GENOMIC DNA]</scope>
    <source>
        <strain evidence="2 3">NEG-M</strain>
    </source>
</reference>
<name>D2VQ35_NAEGR</name>
<feature type="transmembrane region" description="Helical" evidence="1">
    <location>
        <begin position="274"/>
        <end position="294"/>
    </location>
</feature>
<dbReference type="GeneID" id="8855983"/>
<feature type="transmembrane region" description="Helical" evidence="1">
    <location>
        <begin position="443"/>
        <end position="464"/>
    </location>
</feature>
<organism evidence="3">
    <name type="scientific">Naegleria gruberi</name>
    <name type="common">Amoeba</name>
    <dbReference type="NCBI Taxonomy" id="5762"/>
    <lineage>
        <taxon>Eukaryota</taxon>
        <taxon>Discoba</taxon>
        <taxon>Heterolobosea</taxon>
        <taxon>Tetramitia</taxon>
        <taxon>Eutetramitia</taxon>
        <taxon>Vahlkampfiidae</taxon>
        <taxon>Naegleria</taxon>
    </lineage>
</organism>
<protein>
    <submittedName>
        <fullName evidence="2">Predicted protein</fullName>
    </submittedName>
</protein>
<gene>
    <name evidence="2" type="ORF">NAEGRDRAFT_71148</name>
</gene>
<feature type="transmembrane region" description="Helical" evidence="1">
    <location>
        <begin position="354"/>
        <end position="374"/>
    </location>
</feature>
<dbReference type="InParanoid" id="D2VQ35"/>
<sequence>MMVEATAGISTNLFNNCLVTGPVRVEWDLILSGGVNQSMMSNMKFQLKSSSIDRTIICHGISFLTSVTPSETLTTTPSGMLVNVPYYFFCNHVSYLPRNLDTFGEYSYSVCIIYRNQTHFEECRRPATKLENLIFNSNRSELTHQDLQLNSFYPIQLTTKLNIDNTLLPRLNGKTIVQIVFKKNTGLQEFVKFSRNESYTAPFLKEEQLFEVVQIFNLTQSHGWEKECNAAFFQTRPFYNIWKGISCFIVALVCIGLLVMLVKARRNRYIQSRFFSPYFSTVLFFLVSVLRFGFVMASFDNYYMNLVMTAVLVLVFSLYTLQTVRYFLCRWFYKKYYESERKETFWFRIISSKITYIICSILLIGFEVILIYLVSGIADTTLKNDILDYLTIGAFAVMIFLSLSSTTLYLLTNRGIIKQLGSFTKVVKWYFVYDDTFKYHAEFLAVIITALAGILYFALSLINGSYMSEVYFLPVTNMMATHIIGYSLYGISKTLFEVCLVCFEPGYLILIYWYESRQPALEFEGLKQLKSEMEFFFAHKVDDVLCVDIMKRFLAAEFRAELLEVYIFVSKNSNFTEQDITNIFPNYVLKNILNAEATSFKLKDSLETNLKKLEMVIEESTITQVPISHQGIITSKLDWKKKFISLVTFQMIDAFSRLKQTPTYKTHYIGMKEFENQFVSKVLGRVGSHNKSINDTTVEHQHTIQQQQPSPSSVPPQQQDMTILNTAIPLHQTKPYISVDSNSTNDTTSSLK</sequence>
<keyword evidence="3" id="KW-1185">Reference proteome</keyword>
<feature type="transmembrane region" description="Helical" evidence="1">
    <location>
        <begin position="386"/>
        <end position="411"/>
    </location>
</feature>
<evidence type="ECO:0000256" key="1">
    <source>
        <dbReference type="SAM" id="Phobius"/>
    </source>
</evidence>
<dbReference type="Proteomes" id="UP000006671">
    <property type="component" value="Unassembled WGS sequence"/>
</dbReference>
<feature type="transmembrane region" description="Helical" evidence="1">
    <location>
        <begin position="470"/>
        <end position="488"/>
    </location>
</feature>